<protein>
    <submittedName>
        <fullName evidence="2">Uncharacterized protein</fullName>
    </submittedName>
</protein>
<dbReference type="AlphaFoldDB" id="A0AAW0FB24"/>
<dbReference type="EMBL" id="JASBNA010000099">
    <property type="protein sequence ID" value="KAK7676972.1"/>
    <property type="molecule type" value="Genomic_DNA"/>
</dbReference>
<evidence type="ECO:0000313" key="2">
    <source>
        <dbReference type="EMBL" id="KAK7676972.1"/>
    </source>
</evidence>
<proteinExistence type="predicted"/>
<feature type="region of interest" description="Disordered" evidence="1">
    <location>
        <begin position="223"/>
        <end position="251"/>
    </location>
</feature>
<dbReference type="Proteomes" id="UP001385951">
    <property type="component" value="Unassembled WGS sequence"/>
</dbReference>
<evidence type="ECO:0000313" key="3">
    <source>
        <dbReference type="Proteomes" id="UP001385951"/>
    </source>
</evidence>
<sequence>MTSFNKSNVNRPPSTMSLLPWISTSSLLFLLDFFLIDGCLMSQVTAAIVPEGHGCGTIRLQHGGMVAVDIVNIEMIGIDPPLPTSVHVPQVPGGGSGLVECAEEDLVLDYNDFLNFGNDDDDDDLDSEVEVEVTPIASPEPSHSEPPVVEDHINPIFSVTTPPIDNDNNKETLDFGDLGGFSLSGADYGLSDDMLAQLNGGGCAYADGSHTSEIDDWMSYMAYSSPSTSSDDSSSTSSETSLDDWTSSVPN</sequence>
<evidence type="ECO:0000256" key="1">
    <source>
        <dbReference type="SAM" id="MobiDB-lite"/>
    </source>
</evidence>
<keyword evidence="3" id="KW-1185">Reference proteome</keyword>
<comment type="caution">
    <text evidence="2">The sequence shown here is derived from an EMBL/GenBank/DDBJ whole genome shotgun (WGS) entry which is preliminary data.</text>
</comment>
<name>A0AAW0FB24_9APHY</name>
<organism evidence="2 3">
    <name type="scientific">Cerrena zonata</name>
    <dbReference type="NCBI Taxonomy" id="2478898"/>
    <lineage>
        <taxon>Eukaryota</taxon>
        <taxon>Fungi</taxon>
        <taxon>Dikarya</taxon>
        <taxon>Basidiomycota</taxon>
        <taxon>Agaricomycotina</taxon>
        <taxon>Agaricomycetes</taxon>
        <taxon>Polyporales</taxon>
        <taxon>Cerrenaceae</taxon>
        <taxon>Cerrena</taxon>
    </lineage>
</organism>
<reference evidence="2 3" key="1">
    <citation type="submission" date="2022-09" db="EMBL/GenBank/DDBJ databases">
        <authorList>
            <person name="Palmer J.M."/>
        </authorList>
    </citation>
    <scope>NUCLEOTIDE SEQUENCE [LARGE SCALE GENOMIC DNA]</scope>
    <source>
        <strain evidence="2 3">DSM 7382</strain>
    </source>
</reference>
<gene>
    <name evidence="2" type="ORF">QCA50_020090</name>
</gene>
<feature type="compositionally biased region" description="Low complexity" evidence="1">
    <location>
        <begin position="224"/>
        <end position="251"/>
    </location>
</feature>
<accession>A0AAW0FB24</accession>